<sequence length="41" mass="4752">MSQKNDFKAFSIKNGASQLMKNQRAQKLKKKGPAYITYQIF</sequence>
<name>A0A1C0U248_9GAMM</name>
<protein>
    <submittedName>
        <fullName evidence="1">Uncharacterized protein</fullName>
    </submittedName>
</protein>
<reference evidence="1 2" key="1">
    <citation type="submission" date="2015-12" db="EMBL/GenBank/DDBJ databases">
        <title>Genome comparisons provide insights into the role of secondary metabolites in the pathogenic phase of the Photorhabdus life cycle.</title>
        <authorList>
            <person name="Tobias N.J."/>
            <person name="Mishra B."/>
            <person name="Gupta D.K."/>
            <person name="Thines M."/>
            <person name="Stinear T.P."/>
            <person name="Bode H.B."/>
        </authorList>
    </citation>
    <scope>NUCLEOTIDE SEQUENCE [LARGE SCALE GENOMIC DNA]</scope>
    <source>
        <strain evidence="1 2">PB68.1</strain>
    </source>
</reference>
<comment type="caution">
    <text evidence="1">The sequence shown here is derived from an EMBL/GenBank/DDBJ whole genome shotgun (WGS) entry which is preliminary data.</text>
</comment>
<evidence type="ECO:0000313" key="1">
    <source>
        <dbReference type="EMBL" id="OCQ51973.1"/>
    </source>
</evidence>
<dbReference type="AlphaFoldDB" id="A0A1C0U248"/>
<dbReference type="EMBL" id="LOMY01000100">
    <property type="protein sequence ID" value="OCQ51973.1"/>
    <property type="molecule type" value="Genomic_DNA"/>
</dbReference>
<gene>
    <name evidence="1" type="ORF">Ppb6_02767</name>
</gene>
<evidence type="ECO:0000313" key="2">
    <source>
        <dbReference type="Proteomes" id="UP000093476"/>
    </source>
</evidence>
<accession>A0A1C0U248</accession>
<dbReference type="STRING" id="286156.Ppb6_02767"/>
<proteinExistence type="predicted"/>
<keyword evidence="2" id="KW-1185">Reference proteome</keyword>
<organism evidence="1 2">
    <name type="scientific">Photorhabdus australis subsp. thailandensis</name>
    <dbReference type="NCBI Taxonomy" id="2805096"/>
    <lineage>
        <taxon>Bacteria</taxon>
        <taxon>Pseudomonadati</taxon>
        <taxon>Pseudomonadota</taxon>
        <taxon>Gammaproteobacteria</taxon>
        <taxon>Enterobacterales</taxon>
        <taxon>Morganellaceae</taxon>
        <taxon>Photorhabdus</taxon>
    </lineage>
</organism>
<dbReference type="Proteomes" id="UP000093476">
    <property type="component" value="Unassembled WGS sequence"/>
</dbReference>